<proteinExistence type="predicted"/>
<evidence type="ECO:0000313" key="4">
    <source>
        <dbReference type="Proteomes" id="UP000187822"/>
    </source>
</evidence>
<dbReference type="STRING" id="1673428.CPM_0949"/>
<feature type="transmembrane region" description="Helical" evidence="1">
    <location>
        <begin position="9"/>
        <end position="29"/>
    </location>
</feature>
<evidence type="ECO:0000313" key="5">
    <source>
        <dbReference type="Proteomes" id="UP000195607"/>
    </source>
</evidence>
<evidence type="ECO:0000256" key="1">
    <source>
        <dbReference type="SAM" id="Phobius"/>
    </source>
</evidence>
<gene>
    <name evidence="3" type="ORF">CPM_0949</name>
    <name evidence="2" type="ORF">CSP5_0953</name>
</gene>
<protein>
    <submittedName>
        <fullName evidence="2">Uncharacterized protein</fullName>
    </submittedName>
</protein>
<dbReference type="Proteomes" id="UP000187822">
    <property type="component" value="Chromosome I"/>
</dbReference>
<evidence type="ECO:0000313" key="2">
    <source>
        <dbReference type="EMBL" id="SIM59802.1"/>
    </source>
</evidence>
<organism evidence="2 5">
    <name type="scientific">Cuniculiplasma divulgatum</name>
    <dbReference type="NCBI Taxonomy" id="1673428"/>
    <lineage>
        <taxon>Archaea</taxon>
        <taxon>Methanobacteriati</taxon>
        <taxon>Thermoplasmatota</taxon>
        <taxon>Thermoplasmata</taxon>
        <taxon>Thermoplasmatales</taxon>
        <taxon>Cuniculiplasmataceae</taxon>
        <taxon>Cuniculiplasma</taxon>
    </lineage>
</organism>
<evidence type="ECO:0000313" key="3">
    <source>
        <dbReference type="EMBL" id="SJK84791.1"/>
    </source>
</evidence>
<dbReference type="AlphaFoldDB" id="A0A1N5UGD2"/>
<keyword evidence="1" id="KW-0812">Transmembrane</keyword>
<keyword evidence="1" id="KW-1133">Transmembrane helix</keyword>
<dbReference type="EMBL" id="LT719092">
    <property type="protein sequence ID" value="SJK84791.1"/>
    <property type="molecule type" value="Genomic_DNA"/>
</dbReference>
<keyword evidence="4" id="KW-1185">Reference proteome</keyword>
<reference evidence="4" key="2">
    <citation type="submission" date="2016-06" db="EMBL/GenBank/DDBJ databases">
        <authorList>
            <person name="Toshchakov V.S."/>
        </authorList>
    </citation>
    <scope>NUCLEOTIDE SEQUENCE [LARGE SCALE GENOMIC DNA]</scope>
    <source>
        <strain>PM4 (JCM 30641</strain>
        <strain evidence="4">\VKM B-2940)</strain>
    </source>
</reference>
<name>A0A1N5UGD2_9ARCH</name>
<dbReference type="EMBL" id="LT671858">
    <property type="protein sequence ID" value="SIM59802.1"/>
    <property type="molecule type" value="Genomic_DNA"/>
</dbReference>
<accession>A0A1N5UGD2</accession>
<sequence>MKMPNAKQVVTILIVIIFLGAGVSFLAALI</sequence>
<dbReference type="Proteomes" id="UP000195607">
    <property type="component" value="Chromosome I"/>
</dbReference>
<reference evidence="2 5" key="1">
    <citation type="submission" date="2016-04" db="EMBL/GenBank/DDBJ databases">
        <authorList>
            <person name="Evans L.H."/>
            <person name="Alamgir A."/>
            <person name="Owens N."/>
            <person name="Weber N.D."/>
            <person name="Virtaneva K."/>
            <person name="Barbian K."/>
            <person name="Babar A."/>
            <person name="Rosenke K."/>
        </authorList>
    </citation>
    <scope>NUCLEOTIDE SEQUENCE [LARGE SCALE GENOMIC DNA]</scope>
    <source>
        <strain evidence="2">S5</strain>
        <strain evidence="5">S5(T) (JCM 30642 \VKM B-2941)</strain>
    </source>
</reference>
<dbReference type="KEGG" id="cdiv:CPM_0949"/>
<reference evidence="3" key="3">
    <citation type="submission" date="2016-06" db="EMBL/GenBank/DDBJ databases">
        <authorList>
            <person name="Olsen C.W."/>
            <person name="Carey S."/>
            <person name="Hinshaw L."/>
            <person name="Karasin A.I."/>
        </authorList>
    </citation>
    <scope>NUCLEOTIDE SEQUENCE [LARGE SCALE GENOMIC DNA]</scope>
    <source>
        <strain evidence="3">PM4</strain>
    </source>
</reference>
<keyword evidence="1" id="KW-0472">Membrane</keyword>